<gene>
    <name evidence="3" type="ORF">ACFPIJ_44585</name>
</gene>
<accession>A0ABV9WC69</accession>
<proteinExistence type="predicted"/>
<feature type="region of interest" description="Disordered" evidence="1">
    <location>
        <begin position="59"/>
        <end position="88"/>
    </location>
</feature>
<feature type="transmembrane region" description="Helical" evidence="2">
    <location>
        <begin position="41"/>
        <end position="59"/>
    </location>
</feature>
<keyword evidence="2" id="KW-0472">Membrane</keyword>
<reference evidence="4" key="1">
    <citation type="journal article" date="2019" name="Int. J. Syst. Evol. Microbiol.">
        <title>The Global Catalogue of Microorganisms (GCM) 10K type strain sequencing project: providing services to taxonomists for standard genome sequencing and annotation.</title>
        <authorList>
            <consortium name="The Broad Institute Genomics Platform"/>
            <consortium name="The Broad Institute Genome Sequencing Center for Infectious Disease"/>
            <person name="Wu L."/>
            <person name="Ma J."/>
        </authorList>
    </citation>
    <scope>NUCLEOTIDE SEQUENCE [LARGE SCALE GENOMIC DNA]</scope>
    <source>
        <strain evidence="4">CGMCC 4.7152</strain>
    </source>
</reference>
<protein>
    <submittedName>
        <fullName evidence="3">Uncharacterized protein</fullName>
    </submittedName>
</protein>
<name>A0ABV9WC69_9ACTN</name>
<sequence length="239" mass="23832">MNIAPEDALRSFAQAAPSAFVPPPVAAVQAAGRRRQTRNTALVAAIAVAGVTGGVALAGTGTDAPPPQPVPATAGPAPSPDPTSRPPDLDLTTVDWKNVTLTLPPQAGNGCPPGGTVTLREGTPAITDGIRVSVIKLAVGDLTGDGRAEAVALVHCEATTGMHAGPASGGLAVFTATGGAVVGLGWAGPVGENIPGVTVDQGQLVATVEQRRDGTVQQRTFTWDGTTFRQTAGPTAFPS</sequence>
<organism evidence="3 4">
    <name type="scientific">Dactylosporangium cerinum</name>
    <dbReference type="NCBI Taxonomy" id="1434730"/>
    <lineage>
        <taxon>Bacteria</taxon>
        <taxon>Bacillati</taxon>
        <taxon>Actinomycetota</taxon>
        <taxon>Actinomycetes</taxon>
        <taxon>Micromonosporales</taxon>
        <taxon>Micromonosporaceae</taxon>
        <taxon>Dactylosporangium</taxon>
    </lineage>
</organism>
<evidence type="ECO:0000313" key="4">
    <source>
        <dbReference type="Proteomes" id="UP001595912"/>
    </source>
</evidence>
<dbReference type="EMBL" id="JBHSIU010000066">
    <property type="protein sequence ID" value="MFC5004893.1"/>
    <property type="molecule type" value="Genomic_DNA"/>
</dbReference>
<dbReference type="RefSeq" id="WP_380125190.1">
    <property type="nucleotide sequence ID" value="NZ_JBHSIU010000066.1"/>
</dbReference>
<dbReference type="Proteomes" id="UP001595912">
    <property type="component" value="Unassembled WGS sequence"/>
</dbReference>
<comment type="caution">
    <text evidence="3">The sequence shown here is derived from an EMBL/GenBank/DDBJ whole genome shotgun (WGS) entry which is preliminary data.</text>
</comment>
<evidence type="ECO:0000313" key="3">
    <source>
        <dbReference type="EMBL" id="MFC5004893.1"/>
    </source>
</evidence>
<evidence type="ECO:0000256" key="1">
    <source>
        <dbReference type="SAM" id="MobiDB-lite"/>
    </source>
</evidence>
<evidence type="ECO:0000256" key="2">
    <source>
        <dbReference type="SAM" id="Phobius"/>
    </source>
</evidence>
<keyword evidence="2" id="KW-0812">Transmembrane</keyword>
<keyword evidence="2" id="KW-1133">Transmembrane helix</keyword>
<keyword evidence="4" id="KW-1185">Reference proteome</keyword>